<gene>
    <name evidence="1" type="ORF">SAMN05660443_1583</name>
</gene>
<keyword evidence="2" id="KW-1185">Reference proteome</keyword>
<accession>A0A1I1GYL3</accession>
<protein>
    <submittedName>
        <fullName evidence="1">Surface carbohydrate biosynthesis protein</fullName>
    </submittedName>
</protein>
<reference evidence="1 2" key="1">
    <citation type="submission" date="2016-10" db="EMBL/GenBank/DDBJ databases">
        <authorList>
            <person name="de Groot N.N."/>
        </authorList>
    </citation>
    <scope>NUCLEOTIDE SEQUENCE [LARGE SCALE GENOMIC DNA]</scope>
    <source>
        <strain evidence="1 2">DSM 18438</strain>
    </source>
</reference>
<dbReference type="Proteomes" id="UP000199058">
    <property type="component" value="Unassembled WGS sequence"/>
</dbReference>
<name>A0A1I1GYL3_9GAMM</name>
<evidence type="ECO:0000313" key="1">
    <source>
        <dbReference type="EMBL" id="SFC14040.1"/>
    </source>
</evidence>
<dbReference type="NCBIfam" id="TIGR04396">
    <property type="entry name" value="surf_polysacc"/>
    <property type="match status" value="1"/>
</dbReference>
<organism evidence="1 2">
    <name type="scientific">Marinospirillum celere</name>
    <dbReference type="NCBI Taxonomy" id="1122252"/>
    <lineage>
        <taxon>Bacteria</taxon>
        <taxon>Pseudomonadati</taxon>
        <taxon>Pseudomonadota</taxon>
        <taxon>Gammaproteobacteria</taxon>
        <taxon>Oceanospirillales</taxon>
        <taxon>Oceanospirillaceae</taxon>
        <taxon>Marinospirillum</taxon>
    </lineage>
</organism>
<dbReference type="GO" id="GO:0000271">
    <property type="term" value="P:polysaccharide biosynthetic process"/>
    <property type="evidence" value="ECO:0007669"/>
    <property type="project" value="InterPro"/>
</dbReference>
<dbReference type="InterPro" id="IPR043148">
    <property type="entry name" value="TagF_C"/>
</dbReference>
<dbReference type="InterPro" id="IPR007833">
    <property type="entry name" value="Capsule_polysaccharide_synth"/>
</dbReference>
<dbReference type="AlphaFoldDB" id="A0A1I1GYL3"/>
<dbReference type="GO" id="GO:0015774">
    <property type="term" value="P:polysaccharide transport"/>
    <property type="evidence" value="ECO:0007669"/>
    <property type="project" value="InterPro"/>
</dbReference>
<dbReference type="EMBL" id="FOLH01000003">
    <property type="protein sequence ID" value="SFC14040.1"/>
    <property type="molecule type" value="Genomic_DNA"/>
</dbReference>
<dbReference type="OrthoDB" id="5430637at2"/>
<proteinExistence type="predicted"/>
<dbReference type="Gene3D" id="3.40.50.12580">
    <property type="match status" value="1"/>
</dbReference>
<sequence length="439" mass="50363">MKSISGKPVVLMMVDSPRRDLRWRIYMAANLSKYGITSIIGQRDYILPTHDNSKKAIWLGRFISNNGKVPGDKLLFETFKRNKTPVFFIHDEGGFHIKKYYNNTITERIHPIDIMKEDFIKKVYVWGEEQKKILLDKARKELKEKITISGSPKFEILENAEVGDEKWILACTPFKVCNPGSQGIKPFSERAIDLAKDDTAGSMNEAHWHHLRYWKKTTDEFSEFIEMIDQLSTKLPNENIVIRPHPDENADYYKGLFSHRKNIEINSSGDAFYLIRNSKAVIHTESTTGLEALLCGKKTINFRPLGEHDYVMLGLETAGTSAGNINEVLTCLQDEHPSKDISNNKYINLNTNSLEKITDDLVSFINKNKVKSRCLIQNPEAEAPKEFDTKGKNYPYSIKEIETYLNEANQKLNTAATIEQQGFNHVIIKQKTIAREQIE</sequence>
<dbReference type="SUPFAM" id="SSF53756">
    <property type="entry name" value="UDP-Glycosyltransferase/glycogen phosphorylase"/>
    <property type="match status" value="1"/>
</dbReference>
<evidence type="ECO:0000313" key="2">
    <source>
        <dbReference type="Proteomes" id="UP000199058"/>
    </source>
</evidence>
<dbReference type="STRING" id="1122252.SAMN05660443_1583"/>
<dbReference type="Pfam" id="PF05159">
    <property type="entry name" value="Capsule_synth"/>
    <property type="match status" value="1"/>
</dbReference>
<dbReference type="InterPro" id="IPR030906">
    <property type="entry name" value="Surf_polysacc"/>
</dbReference>